<organism evidence="13">
    <name type="scientific">Streptomyces sp. NBC_00003</name>
    <dbReference type="NCBI Taxonomy" id="2903608"/>
    <lineage>
        <taxon>Bacteria</taxon>
        <taxon>Bacillati</taxon>
        <taxon>Actinomycetota</taxon>
        <taxon>Actinomycetes</taxon>
        <taxon>Kitasatosporales</taxon>
        <taxon>Streptomycetaceae</taxon>
        <taxon>Streptomyces</taxon>
    </lineage>
</organism>
<evidence type="ECO:0000256" key="5">
    <source>
        <dbReference type="ARBA" id="ARBA00022490"/>
    </source>
</evidence>
<dbReference type="PANTHER" id="PTHR11579">
    <property type="entry name" value="PROTEIN-L-ISOASPARTATE O-METHYLTRANSFERASE"/>
    <property type="match status" value="1"/>
</dbReference>
<evidence type="ECO:0000256" key="9">
    <source>
        <dbReference type="ARBA" id="ARBA00030757"/>
    </source>
</evidence>
<evidence type="ECO:0000256" key="6">
    <source>
        <dbReference type="ARBA" id="ARBA00022603"/>
    </source>
</evidence>
<feature type="region of interest" description="Disordered" evidence="12">
    <location>
        <begin position="240"/>
        <end position="259"/>
    </location>
</feature>
<dbReference type="CDD" id="cd02440">
    <property type="entry name" value="AdoMet_MTases"/>
    <property type="match status" value="1"/>
</dbReference>
<dbReference type="InterPro" id="IPR000682">
    <property type="entry name" value="PCMT"/>
</dbReference>
<keyword evidence="8" id="KW-0949">S-adenosyl-L-methionine</keyword>
<evidence type="ECO:0000313" key="13">
    <source>
        <dbReference type="EMBL" id="WTW63200.1"/>
    </source>
</evidence>
<sequence>MSYTALLNGLTEDGLLTEDWGPLFASTPRAMFVPDVIWTWDAQRVRYRRTDRNETPRRWARLVNSRDVVVTQLDDGQDDGPGLATSSSSMPEVVATMLVADDLRPGQRVFEIGGGGGWTAALRKKRVGPTGLVVTAETDPRLAETCAANLARHGADVTVLHADGAAGHPDLGPYDRTCSTAAVQRVSAAWIPQTRPGGLITTPFHTSLADFGLLKLTVADDGQSASGTFAGTVSFMWLRQQRPPGTPDTPASDDEPRVTTARTLPSYLSNRRAARLYIGLRTPGVHYKLAWNPPDPWETSRIRLWAADGSKAIALANPPYTVYERGPRSLWHDVVEPHLADWVALQQPRLDQIGMSVTADGTHTLWTGSPDSPTALTLPPN</sequence>
<evidence type="ECO:0000256" key="10">
    <source>
        <dbReference type="ARBA" id="ARBA00031323"/>
    </source>
</evidence>
<dbReference type="EC" id="2.1.1.77" evidence="3"/>
<name>A0AAU2V765_9ACTN</name>
<evidence type="ECO:0000256" key="3">
    <source>
        <dbReference type="ARBA" id="ARBA00011890"/>
    </source>
</evidence>
<evidence type="ECO:0000256" key="2">
    <source>
        <dbReference type="ARBA" id="ARBA00005369"/>
    </source>
</evidence>
<keyword evidence="7" id="KW-0808">Transferase</keyword>
<evidence type="ECO:0000256" key="1">
    <source>
        <dbReference type="ARBA" id="ARBA00004496"/>
    </source>
</evidence>
<accession>A0AAU2V765</accession>
<evidence type="ECO:0000256" key="8">
    <source>
        <dbReference type="ARBA" id="ARBA00022691"/>
    </source>
</evidence>
<evidence type="ECO:0000256" key="4">
    <source>
        <dbReference type="ARBA" id="ARBA00013346"/>
    </source>
</evidence>
<dbReference type="InterPro" id="IPR029063">
    <property type="entry name" value="SAM-dependent_MTases_sf"/>
</dbReference>
<dbReference type="AlphaFoldDB" id="A0AAU2V765"/>
<dbReference type="EMBL" id="CP108318">
    <property type="protein sequence ID" value="WTW63200.1"/>
    <property type="molecule type" value="Genomic_DNA"/>
</dbReference>
<dbReference type="GO" id="GO:0005737">
    <property type="term" value="C:cytoplasm"/>
    <property type="evidence" value="ECO:0007669"/>
    <property type="project" value="UniProtKB-SubCell"/>
</dbReference>
<dbReference type="Gene3D" id="3.40.50.150">
    <property type="entry name" value="Vaccinia Virus protein VP39"/>
    <property type="match status" value="1"/>
</dbReference>
<keyword evidence="6" id="KW-0489">Methyltransferase</keyword>
<comment type="similarity">
    <text evidence="2">Belongs to the methyltransferase superfamily. L-isoaspartyl/D-aspartyl protein methyltransferase family.</text>
</comment>
<dbReference type="GO" id="GO:0004719">
    <property type="term" value="F:protein-L-isoaspartate (D-aspartate) O-methyltransferase activity"/>
    <property type="evidence" value="ECO:0007669"/>
    <property type="project" value="UniProtKB-EC"/>
</dbReference>
<evidence type="ECO:0000256" key="7">
    <source>
        <dbReference type="ARBA" id="ARBA00022679"/>
    </source>
</evidence>
<proteinExistence type="inferred from homology"/>
<evidence type="ECO:0000256" key="12">
    <source>
        <dbReference type="SAM" id="MobiDB-lite"/>
    </source>
</evidence>
<comment type="subcellular location">
    <subcellularLocation>
        <location evidence="1">Cytoplasm</location>
    </subcellularLocation>
</comment>
<gene>
    <name evidence="13" type="ORF">OG549_22515</name>
</gene>
<evidence type="ECO:0000256" key="11">
    <source>
        <dbReference type="ARBA" id="ARBA00031350"/>
    </source>
</evidence>
<dbReference type="GO" id="GO:0032259">
    <property type="term" value="P:methylation"/>
    <property type="evidence" value="ECO:0007669"/>
    <property type="project" value="UniProtKB-KW"/>
</dbReference>
<dbReference type="SUPFAM" id="SSF53335">
    <property type="entry name" value="S-adenosyl-L-methionine-dependent methyltransferases"/>
    <property type="match status" value="1"/>
</dbReference>
<dbReference type="PANTHER" id="PTHR11579:SF0">
    <property type="entry name" value="PROTEIN-L-ISOASPARTATE(D-ASPARTATE) O-METHYLTRANSFERASE"/>
    <property type="match status" value="1"/>
</dbReference>
<dbReference type="Pfam" id="PF01135">
    <property type="entry name" value="PCMT"/>
    <property type="match status" value="1"/>
</dbReference>
<reference evidence="13" key="1">
    <citation type="submission" date="2022-10" db="EMBL/GenBank/DDBJ databases">
        <title>The complete genomes of actinobacterial strains from the NBC collection.</title>
        <authorList>
            <person name="Joergensen T.S."/>
            <person name="Alvarez Arevalo M."/>
            <person name="Sterndorff E.B."/>
            <person name="Faurdal D."/>
            <person name="Vuksanovic O."/>
            <person name="Mourched A.-S."/>
            <person name="Charusanti P."/>
            <person name="Shaw S."/>
            <person name="Blin K."/>
            <person name="Weber T."/>
        </authorList>
    </citation>
    <scope>NUCLEOTIDE SEQUENCE</scope>
    <source>
        <strain evidence="13">NBC_00003</strain>
    </source>
</reference>
<keyword evidence="5" id="KW-0963">Cytoplasm</keyword>
<protein>
    <recommendedName>
        <fullName evidence="4">Protein-L-isoaspartate O-methyltransferase</fullName>
        <ecNumber evidence="3">2.1.1.77</ecNumber>
    </recommendedName>
    <alternativeName>
        <fullName evidence="11">L-isoaspartyl protein carboxyl methyltransferase</fullName>
    </alternativeName>
    <alternativeName>
        <fullName evidence="9">Protein L-isoaspartyl methyltransferase</fullName>
    </alternativeName>
    <alternativeName>
        <fullName evidence="10">Protein-beta-aspartate methyltransferase</fullName>
    </alternativeName>
</protein>